<accession>X1LYQ7</accession>
<protein>
    <recommendedName>
        <fullName evidence="2">RHS repeat protein</fullName>
    </recommendedName>
</protein>
<organism evidence="1">
    <name type="scientific">marine sediment metagenome</name>
    <dbReference type="NCBI Taxonomy" id="412755"/>
    <lineage>
        <taxon>unclassified sequences</taxon>
        <taxon>metagenomes</taxon>
        <taxon>ecological metagenomes</taxon>
    </lineage>
</organism>
<dbReference type="EMBL" id="BARV01010065">
    <property type="protein sequence ID" value="GAI07545.1"/>
    <property type="molecule type" value="Genomic_DNA"/>
</dbReference>
<feature type="non-terminal residue" evidence="1">
    <location>
        <position position="1"/>
    </location>
</feature>
<gene>
    <name evidence="1" type="ORF">S06H3_19622</name>
</gene>
<name>X1LYQ7_9ZZZZ</name>
<comment type="caution">
    <text evidence="1">The sequence shown here is derived from an EMBL/GenBank/DDBJ whole genome shotgun (WGS) entry which is preliminary data.</text>
</comment>
<reference evidence="1" key="1">
    <citation type="journal article" date="2014" name="Front. Microbiol.">
        <title>High frequency of phylogenetically diverse reductive dehalogenase-homologous genes in deep subseafloor sedimentary metagenomes.</title>
        <authorList>
            <person name="Kawai M."/>
            <person name="Futagami T."/>
            <person name="Toyoda A."/>
            <person name="Takaki Y."/>
            <person name="Nishi S."/>
            <person name="Hori S."/>
            <person name="Arai W."/>
            <person name="Tsubouchi T."/>
            <person name="Morono Y."/>
            <person name="Uchiyama I."/>
            <person name="Ito T."/>
            <person name="Fujiyama A."/>
            <person name="Inagaki F."/>
            <person name="Takami H."/>
        </authorList>
    </citation>
    <scope>NUCLEOTIDE SEQUENCE</scope>
    <source>
        <strain evidence="1">Expedition CK06-06</strain>
    </source>
</reference>
<proteinExistence type="predicted"/>
<evidence type="ECO:0008006" key="2">
    <source>
        <dbReference type="Google" id="ProtNLM"/>
    </source>
</evidence>
<evidence type="ECO:0000313" key="1">
    <source>
        <dbReference type="EMBL" id="GAI07545.1"/>
    </source>
</evidence>
<sequence length="212" mass="25744">DRLIEELFYSTSRHLCQKKYYEYDNSGIMIHCKYCWIGGEIIYEIWCEYDKDNRKIREDCKNYDLKNNSVTHYYYNKNGRMYLLKDKSDLAGEMSLHRQYDHQGNIIAERHFSKGYEYDSKTVYIYNEAGQKIRTEFYDNKSILTGYLVHEYDSKSRCIFLKKFSEVLKELTESTYNKYGHVISSIYTNYYCDCRGVRVVPYQMDVLEYEYY</sequence>
<dbReference type="AlphaFoldDB" id="X1LYQ7"/>